<keyword evidence="5 8" id="KW-0812">Transmembrane</keyword>
<feature type="transmembrane region" description="Helical" evidence="8">
    <location>
        <begin position="375"/>
        <end position="396"/>
    </location>
</feature>
<feature type="transmembrane region" description="Helical" evidence="8">
    <location>
        <begin position="60"/>
        <end position="81"/>
    </location>
</feature>
<feature type="transmembrane region" description="Helical" evidence="8">
    <location>
        <begin position="213"/>
        <end position="230"/>
    </location>
</feature>
<dbReference type="KEGG" id="asd:AS9A_2089"/>
<keyword evidence="4" id="KW-1003">Cell membrane</keyword>
<keyword evidence="3" id="KW-0813">Transport</keyword>
<dbReference type="PANTHER" id="PTHR42718:SF42">
    <property type="entry name" value="EXPORT PROTEIN"/>
    <property type="match status" value="1"/>
</dbReference>
<dbReference type="PROSITE" id="PS50850">
    <property type="entry name" value="MFS"/>
    <property type="match status" value="1"/>
</dbReference>
<feature type="transmembrane region" description="Helical" evidence="8">
    <location>
        <begin position="284"/>
        <end position="308"/>
    </location>
</feature>
<dbReference type="HOGENOM" id="CLU_000960_28_1_11"/>
<evidence type="ECO:0000259" key="9">
    <source>
        <dbReference type="PROSITE" id="PS50850"/>
    </source>
</evidence>
<dbReference type="PANTHER" id="PTHR42718">
    <property type="entry name" value="MAJOR FACILITATOR SUPERFAMILY MULTIDRUG TRANSPORTER MFSC"/>
    <property type="match status" value="1"/>
</dbReference>
<dbReference type="STRING" id="443218.AS9A_2089"/>
<evidence type="ECO:0000256" key="1">
    <source>
        <dbReference type="ARBA" id="ARBA00004651"/>
    </source>
</evidence>
<evidence type="ECO:0000256" key="4">
    <source>
        <dbReference type="ARBA" id="ARBA00022475"/>
    </source>
</evidence>
<dbReference type="PRINTS" id="PR01036">
    <property type="entry name" value="TCRTETB"/>
</dbReference>
<comment type="subcellular location">
    <subcellularLocation>
        <location evidence="1">Cell membrane</location>
        <topology evidence="1">Multi-pass membrane protein</topology>
    </subcellularLocation>
</comment>
<dbReference type="EMBL" id="CP002786">
    <property type="protein sequence ID" value="AEF40538.1"/>
    <property type="molecule type" value="Genomic_DNA"/>
</dbReference>
<dbReference type="SUPFAM" id="SSF103473">
    <property type="entry name" value="MFS general substrate transporter"/>
    <property type="match status" value="1"/>
</dbReference>
<dbReference type="Gene3D" id="1.20.1250.20">
    <property type="entry name" value="MFS general substrate transporter like domains"/>
    <property type="match status" value="1"/>
</dbReference>
<dbReference type="Pfam" id="PF07690">
    <property type="entry name" value="MFS_1"/>
    <property type="match status" value="1"/>
</dbReference>
<organism evidence="10 11">
    <name type="scientific">Hoyosella subflava (strain DSM 45089 / JCM 17490 / NBRC 109087 / DQS3-9A1)</name>
    <name type="common">Amycolicicoccus subflavus</name>
    <dbReference type="NCBI Taxonomy" id="443218"/>
    <lineage>
        <taxon>Bacteria</taxon>
        <taxon>Bacillati</taxon>
        <taxon>Actinomycetota</taxon>
        <taxon>Actinomycetes</taxon>
        <taxon>Mycobacteriales</taxon>
        <taxon>Hoyosellaceae</taxon>
        <taxon>Hoyosella</taxon>
    </lineage>
</organism>
<feature type="transmembrane region" description="Helical" evidence="8">
    <location>
        <begin position="154"/>
        <end position="175"/>
    </location>
</feature>
<evidence type="ECO:0000313" key="10">
    <source>
        <dbReference type="EMBL" id="AEF40538.1"/>
    </source>
</evidence>
<evidence type="ECO:0000256" key="2">
    <source>
        <dbReference type="ARBA" id="ARBA00008537"/>
    </source>
</evidence>
<sequence>MGEDGGMPTPTTSPGSPVTAAANPWAGLWALCLGFFMILVDTTIVTVATPTIMRELDTDIATAVWVTSGYLLAFAVPLLITGRLGDRFGPKRVYMAGLITFACASVACGLSGSIAMLIAARVVQGLGASLMSPQTMAIITRTFPPERRGAAMGMWGAVAGAATLAGPLLGGVIVGTLGWEWIFFVNIPLGILAFVLAWRLVPDLPRTARRIDALSVALSACAVFLIVFGIQEGSKYNWGTITGFVSIPLLIATGVVTFALFLLRQAIGTHDPLLPLSIFRDRNFSLAAFGISTMGFASVSMFLPVMLYAQEARGFTAARAALLLVPVAVLAGVLAPMVGRAVDRIDARVIAVPSFLLLAASTAWLGLIMRPDTDFWLLVIPLTLIGIANAGIWSPLSTTATRALAHTVAGAGAGVYNTTRQTGAVLGSAGIAALMATRSTALGVPVAADGDTVVDAGSSEAFSIAMGQSLFLPAAILLAGAVAAFFFIPRHRRAPSRNT</sequence>
<feature type="transmembrane region" description="Helical" evidence="8">
    <location>
        <begin position="350"/>
        <end position="369"/>
    </location>
</feature>
<protein>
    <submittedName>
        <fullName evidence="10">Multidrug efflux transport protein</fullName>
    </submittedName>
</protein>
<evidence type="ECO:0000256" key="8">
    <source>
        <dbReference type="SAM" id="Phobius"/>
    </source>
</evidence>
<reference evidence="10 11" key="1">
    <citation type="journal article" date="2011" name="J. Bacteriol.">
        <title>Complete genome sequence of Amycolicicoccus subflavus DQS3-9A1T, an actinomycete isolated from crude oil-polluted soil.</title>
        <authorList>
            <person name="Cai M."/>
            <person name="Chen W.M."/>
            <person name="Nie Y."/>
            <person name="Chi C.Q."/>
            <person name="Wang Y.N."/>
            <person name="Tang Y.Q."/>
            <person name="Li G.Y."/>
            <person name="Wu X.L."/>
        </authorList>
    </citation>
    <scope>NUCLEOTIDE SEQUENCE [LARGE SCALE GENOMIC DNA]</scope>
    <source>
        <strain evidence="11">DSM 45089 / DQS3-9A1</strain>
    </source>
</reference>
<name>F6EPQ9_HOYSD</name>
<dbReference type="Proteomes" id="UP000009235">
    <property type="component" value="Chromosome"/>
</dbReference>
<evidence type="ECO:0000313" key="11">
    <source>
        <dbReference type="Proteomes" id="UP000009235"/>
    </source>
</evidence>
<evidence type="ECO:0000256" key="5">
    <source>
        <dbReference type="ARBA" id="ARBA00022692"/>
    </source>
</evidence>
<gene>
    <name evidence="10" type="ordered locus">AS9A_2089</name>
</gene>
<dbReference type="GO" id="GO:0022857">
    <property type="term" value="F:transmembrane transporter activity"/>
    <property type="evidence" value="ECO:0007669"/>
    <property type="project" value="InterPro"/>
</dbReference>
<dbReference type="FunFam" id="1.20.1720.10:FF:000021">
    <property type="entry name" value="Drug resistance transporter, EmrB/QacA subfamily"/>
    <property type="match status" value="1"/>
</dbReference>
<feature type="transmembrane region" description="Helical" evidence="8">
    <location>
        <begin position="181"/>
        <end position="201"/>
    </location>
</feature>
<keyword evidence="7 8" id="KW-0472">Membrane</keyword>
<dbReference type="InterPro" id="IPR036259">
    <property type="entry name" value="MFS_trans_sf"/>
</dbReference>
<feature type="transmembrane region" description="Helical" evidence="8">
    <location>
        <begin position="470"/>
        <end position="488"/>
    </location>
</feature>
<dbReference type="eggNOG" id="COG2814">
    <property type="taxonomic scope" value="Bacteria"/>
</dbReference>
<feature type="transmembrane region" description="Helical" evidence="8">
    <location>
        <begin position="93"/>
        <end position="120"/>
    </location>
</feature>
<dbReference type="NCBIfam" id="TIGR00711">
    <property type="entry name" value="efflux_EmrB"/>
    <property type="match status" value="1"/>
</dbReference>
<dbReference type="InterPro" id="IPR011701">
    <property type="entry name" value="MFS"/>
</dbReference>
<evidence type="ECO:0000256" key="3">
    <source>
        <dbReference type="ARBA" id="ARBA00022448"/>
    </source>
</evidence>
<feature type="transmembrane region" description="Helical" evidence="8">
    <location>
        <begin position="236"/>
        <end position="263"/>
    </location>
</feature>
<feature type="transmembrane region" description="Helical" evidence="8">
    <location>
        <begin position="320"/>
        <end position="338"/>
    </location>
</feature>
<keyword evidence="11" id="KW-1185">Reference proteome</keyword>
<dbReference type="AlphaFoldDB" id="F6EPQ9"/>
<evidence type="ECO:0000256" key="7">
    <source>
        <dbReference type="ARBA" id="ARBA00023136"/>
    </source>
</evidence>
<dbReference type="Gene3D" id="1.20.1720.10">
    <property type="entry name" value="Multidrug resistance protein D"/>
    <property type="match status" value="1"/>
</dbReference>
<feature type="domain" description="Major facilitator superfamily (MFS) profile" evidence="9">
    <location>
        <begin position="27"/>
        <end position="492"/>
    </location>
</feature>
<dbReference type="InterPro" id="IPR020846">
    <property type="entry name" value="MFS_dom"/>
</dbReference>
<comment type="similarity">
    <text evidence="2">Belongs to the major facilitator superfamily. EmrB family.</text>
</comment>
<accession>F6EPQ9</accession>
<dbReference type="InterPro" id="IPR004638">
    <property type="entry name" value="EmrB-like"/>
</dbReference>
<dbReference type="GO" id="GO:0005886">
    <property type="term" value="C:plasma membrane"/>
    <property type="evidence" value="ECO:0007669"/>
    <property type="project" value="UniProtKB-SubCell"/>
</dbReference>
<evidence type="ECO:0000256" key="6">
    <source>
        <dbReference type="ARBA" id="ARBA00022989"/>
    </source>
</evidence>
<proteinExistence type="inferred from homology"/>
<keyword evidence="6 8" id="KW-1133">Transmembrane helix</keyword>
<feature type="transmembrane region" description="Helical" evidence="8">
    <location>
        <begin position="26"/>
        <end position="48"/>
    </location>
</feature>